<evidence type="ECO:0000313" key="3">
    <source>
        <dbReference type="Proteomes" id="UP000831775"/>
    </source>
</evidence>
<dbReference type="InterPro" id="IPR028973">
    <property type="entry name" value="PhnB-like"/>
</dbReference>
<proteinExistence type="predicted"/>
<dbReference type="SUPFAM" id="SSF54593">
    <property type="entry name" value="Glyoxalase/Bleomycin resistance protein/Dihydroxybiphenyl dioxygenase"/>
    <property type="match status" value="1"/>
</dbReference>
<dbReference type="Pfam" id="PF00903">
    <property type="entry name" value="Glyoxalase"/>
    <property type="match status" value="1"/>
</dbReference>
<gene>
    <name evidence="2" type="ORF">MUN76_00730</name>
</gene>
<organism evidence="2 3">
    <name type="scientific">Leucobacter rhizosphaerae</name>
    <dbReference type="NCBI Taxonomy" id="2932245"/>
    <lineage>
        <taxon>Bacteria</taxon>
        <taxon>Bacillati</taxon>
        <taxon>Actinomycetota</taxon>
        <taxon>Actinomycetes</taxon>
        <taxon>Micrococcales</taxon>
        <taxon>Microbacteriaceae</taxon>
        <taxon>Leucobacter</taxon>
    </lineage>
</organism>
<dbReference type="EMBL" id="CP095043">
    <property type="protein sequence ID" value="UOQ60548.1"/>
    <property type="molecule type" value="Genomic_DNA"/>
</dbReference>
<evidence type="ECO:0000313" key="2">
    <source>
        <dbReference type="EMBL" id="UOQ60548.1"/>
    </source>
</evidence>
<sequence length="151" mass="16034">MSIHLNPYLSFRGEARAALEFYHSVFGGDLILNRYDSIPGMMGDGDEGSKIMHGQLDTPDGLTIMAADMPASMADQPGTPNVGGSACIWGEDDDRIRGLWEGLSDGADIQVPFEQAPWGDTFGDLRDRFGVSWMFSLADGDGAADGASAAA</sequence>
<dbReference type="PANTHER" id="PTHR33990:SF1">
    <property type="entry name" value="PROTEIN YJDN"/>
    <property type="match status" value="1"/>
</dbReference>
<dbReference type="CDD" id="cd06588">
    <property type="entry name" value="PhnB_like"/>
    <property type="match status" value="1"/>
</dbReference>
<dbReference type="Proteomes" id="UP000831775">
    <property type="component" value="Chromosome"/>
</dbReference>
<keyword evidence="3" id="KW-1185">Reference proteome</keyword>
<dbReference type="InterPro" id="IPR004360">
    <property type="entry name" value="Glyas_Fos-R_dOase_dom"/>
</dbReference>
<dbReference type="RefSeq" id="WP_244686278.1">
    <property type="nucleotide sequence ID" value="NZ_CP095043.1"/>
</dbReference>
<feature type="domain" description="Glyoxalase/fosfomycin resistance/dioxygenase" evidence="1">
    <location>
        <begin position="5"/>
        <end position="135"/>
    </location>
</feature>
<dbReference type="InterPro" id="IPR029068">
    <property type="entry name" value="Glyas_Bleomycin-R_OHBP_Dase"/>
</dbReference>
<protein>
    <submittedName>
        <fullName evidence="2">VOC family protein</fullName>
    </submittedName>
</protein>
<name>A0ABY4FWA8_9MICO</name>
<reference evidence="2 3" key="1">
    <citation type="submission" date="2022-04" db="EMBL/GenBank/DDBJ databases">
        <title>Leucobacter sp. isolated from rhizosphere of onion.</title>
        <authorList>
            <person name="Won M."/>
            <person name="Lee C.-M."/>
            <person name="Woen H.-Y."/>
            <person name="Kwon S.-W."/>
        </authorList>
    </citation>
    <scope>NUCLEOTIDE SEQUENCE [LARGE SCALE GENOMIC DNA]</scope>
    <source>
        <strain evidence="2 3">H25R-14</strain>
    </source>
</reference>
<evidence type="ECO:0000259" key="1">
    <source>
        <dbReference type="Pfam" id="PF00903"/>
    </source>
</evidence>
<dbReference type="PANTHER" id="PTHR33990">
    <property type="entry name" value="PROTEIN YJDN-RELATED"/>
    <property type="match status" value="1"/>
</dbReference>
<accession>A0ABY4FWA8</accession>
<dbReference type="Gene3D" id="3.10.180.10">
    <property type="entry name" value="2,3-Dihydroxybiphenyl 1,2-Dioxygenase, domain 1"/>
    <property type="match status" value="1"/>
</dbReference>